<protein>
    <submittedName>
        <fullName evidence="1">Uncharacterized protein</fullName>
    </submittedName>
</protein>
<reference evidence="1 2" key="1">
    <citation type="submission" date="2016-08" db="EMBL/GenBank/DDBJ databases">
        <authorList>
            <person name="Seilhamer J.J."/>
        </authorList>
    </citation>
    <scope>NUCLEOTIDE SEQUENCE [LARGE SCALE GENOMIC DNA]</scope>
    <source>
        <strain evidence="1 2">ANC 4874</strain>
    </source>
</reference>
<proteinExistence type="predicted"/>
<evidence type="ECO:0000313" key="1">
    <source>
        <dbReference type="EMBL" id="SCC71968.1"/>
    </source>
</evidence>
<accession>A0A1C4GUS8</accession>
<dbReference type="AlphaFoldDB" id="A0A1C4GUS8"/>
<sequence>MQKNKKFENMSDFFYLSIFKLPDEILKIKRLLRRFYFI</sequence>
<evidence type="ECO:0000313" key="2">
    <source>
        <dbReference type="Proteomes" id="UP000243661"/>
    </source>
</evidence>
<organism evidence="1 2">
    <name type="scientific">Acinetobacter albensis</name>
    <dbReference type="NCBI Taxonomy" id="1673609"/>
    <lineage>
        <taxon>Bacteria</taxon>
        <taxon>Pseudomonadati</taxon>
        <taxon>Pseudomonadota</taxon>
        <taxon>Gammaproteobacteria</taxon>
        <taxon>Moraxellales</taxon>
        <taxon>Moraxellaceae</taxon>
        <taxon>Acinetobacter</taxon>
    </lineage>
</organism>
<dbReference type="EMBL" id="FMBK01000007">
    <property type="protein sequence ID" value="SCC71968.1"/>
    <property type="molecule type" value="Genomic_DNA"/>
</dbReference>
<gene>
    <name evidence="1" type="ORF">GA0116959_1075</name>
</gene>
<name>A0A1C4GUS8_9GAMM</name>
<dbReference type="Proteomes" id="UP000243661">
    <property type="component" value="Unassembled WGS sequence"/>
</dbReference>